<dbReference type="EMBL" id="JBHRVA010000003">
    <property type="protein sequence ID" value="MFC3303745.1"/>
    <property type="molecule type" value="Genomic_DNA"/>
</dbReference>
<evidence type="ECO:0000256" key="1">
    <source>
        <dbReference type="SAM" id="MobiDB-lite"/>
    </source>
</evidence>
<protein>
    <submittedName>
        <fullName evidence="2">Uncharacterized protein</fullName>
    </submittedName>
</protein>
<dbReference type="Proteomes" id="UP001595607">
    <property type="component" value="Unassembled WGS sequence"/>
</dbReference>
<dbReference type="RefSeq" id="WP_268249066.1">
    <property type="nucleotide sequence ID" value="NZ_BMXU01000002.1"/>
</dbReference>
<organism evidence="2 3">
    <name type="scientific">Parvularcula lutaonensis</name>
    <dbReference type="NCBI Taxonomy" id="491923"/>
    <lineage>
        <taxon>Bacteria</taxon>
        <taxon>Pseudomonadati</taxon>
        <taxon>Pseudomonadota</taxon>
        <taxon>Alphaproteobacteria</taxon>
        <taxon>Parvularculales</taxon>
        <taxon>Parvularculaceae</taxon>
        <taxon>Parvularcula</taxon>
    </lineage>
</organism>
<sequence>MAETPEERPKPGARKKESKDLTREEKLAQALRDNLRRRKAKKD</sequence>
<proteinExistence type="predicted"/>
<reference evidence="3" key="1">
    <citation type="journal article" date="2019" name="Int. J. Syst. Evol. Microbiol.">
        <title>The Global Catalogue of Microorganisms (GCM) 10K type strain sequencing project: providing services to taxonomists for standard genome sequencing and annotation.</title>
        <authorList>
            <consortium name="The Broad Institute Genomics Platform"/>
            <consortium name="The Broad Institute Genome Sequencing Center for Infectious Disease"/>
            <person name="Wu L."/>
            <person name="Ma J."/>
        </authorList>
    </citation>
    <scope>NUCLEOTIDE SEQUENCE [LARGE SCALE GENOMIC DNA]</scope>
    <source>
        <strain evidence="3">KCTC 22245</strain>
    </source>
</reference>
<gene>
    <name evidence="2" type="ORF">ACFONP_13515</name>
</gene>
<accession>A0ABV7ME76</accession>
<keyword evidence="3" id="KW-1185">Reference proteome</keyword>
<evidence type="ECO:0000313" key="3">
    <source>
        <dbReference type="Proteomes" id="UP001595607"/>
    </source>
</evidence>
<name>A0ABV7ME76_9PROT</name>
<comment type="caution">
    <text evidence="2">The sequence shown here is derived from an EMBL/GenBank/DDBJ whole genome shotgun (WGS) entry which is preliminary data.</text>
</comment>
<evidence type="ECO:0000313" key="2">
    <source>
        <dbReference type="EMBL" id="MFC3303745.1"/>
    </source>
</evidence>
<feature type="region of interest" description="Disordered" evidence="1">
    <location>
        <begin position="1"/>
        <end position="25"/>
    </location>
</feature>